<dbReference type="InterPro" id="IPR042099">
    <property type="entry name" value="ANL_N_sf"/>
</dbReference>
<dbReference type="AlphaFoldDB" id="A0A4R0QTF4"/>
<name>A0A4R0QTF4_9BIFI</name>
<dbReference type="InterPro" id="IPR045851">
    <property type="entry name" value="AMP-bd_C_sf"/>
</dbReference>
<keyword evidence="3" id="KW-0276">Fatty acid metabolism</keyword>
<feature type="compositionally biased region" description="Basic and acidic residues" evidence="7">
    <location>
        <begin position="671"/>
        <end position="693"/>
    </location>
</feature>
<evidence type="ECO:0000256" key="4">
    <source>
        <dbReference type="ARBA" id="ARBA00023098"/>
    </source>
</evidence>
<keyword evidence="2 9" id="KW-0436">Ligase</keyword>
<protein>
    <recommendedName>
        <fullName evidence="6">Acyl-CoA synthetase</fullName>
    </recommendedName>
</protein>
<evidence type="ECO:0000256" key="2">
    <source>
        <dbReference type="ARBA" id="ARBA00022598"/>
    </source>
</evidence>
<dbReference type="OrthoDB" id="5240489at2"/>
<evidence type="ECO:0000256" key="6">
    <source>
        <dbReference type="ARBA" id="ARBA00032875"/>
    </source>
</evidence>
<dbReference type="PROSITE" id="PS00455">
    <property type="entry name" value="AMP_BINDING"/>
    <property type="match status" value="1"/>
</dbReference>
<evidence type="ECO:0000256" key="1">
    <source>
        <dbReference type="ARBA" id="ARBA00006432"/>
    </source>
</evidence>
<dbReference type="PANTHER" id="PTHR43272:SF32">
    <property type="entry name" value="AMP-DEPENDENT SYNTHETASE_LIGASE DOMAIN-CONTAINING PROTEIN"/>
    <property type="match status" value="1"/>
</dbReference>
<comment type="caution">
    <text evidence="9">The sequence shown here is derived from an EMBL/GenBank/DDBJ whole genome shotgun (WGS) entry which is preliminary data.</text>
</comment>
<keyword evidence="10" id="KW-1185">Reference proteome</keyword>
<dbReference type="Pfam" id="PF00501">
    <property type="entry name" value="AMP-binding"/>
    <property type="match status" value="1"/>
</dbReference>
<proteinExistence type="inferred from homology"/>
<evidence type="ECO:0000256" key="7">
    <source>
        <dbReference type="SAM" id="MobiDB-lite"/>
    </source>
</evidence>
<dbReference type="Gene3D" id="3.40.50.12780">
    <property type="entry name" value="N-terminal domain of ligase-like"/>
    <property type="match status" value="1"/>
</dbReference>
<dbReference type="CDD" id="cd05907">
    <property type="entry name" value="VL_LC_FACS_like"/>
    <property type="match status" value="1"/>
</dbReference>
<dbReference type="SUPFAM" id="SSF56801">
    <property type="entry name" value="Acetyl-CoA synthetase-like"/>
    <property type="match status" value="1"/>
</dbReference>
<dbReference type="RefSeq" id="WP_131283158.1">
    <property type="nucleotide sequence ID" value="NZ_RXLP01000004.1"/>
</dbReference>
<gene>
    <name evidence="9" type="ORF">EJ419_01540</name>
</gene>
<sequence length="693" mass="76060">MLREYSTDIIYSTTDDDTVFKLLKDRATREPESVIAQALRVPRRQWTDITAAQMLSTVREVAKGLIAMGVDKGDTVLIYAPTSYEWGVIDFACAAIGAISVPVYDTDSPKQVAQIVSATSPVVAFAGGEERSLVLEGLRQSDDNSVEYSFNIQTNGLKAVADWGKDISDETLDAAIDNVTADDPLTIIFTSGSTGKPKGALISNRNFVHTAKNGWEVLPNMLAANPTRLLMFLPLAHAFARYIQYCAVGAHGIIGYLSDTKHLLADLRGFKPSYMLAVPRVYEKVYNAASQKAGNGIKGRIFASAFKHFVKWSKDEQDGKKHSWSEKLQHNFFMSAVGSSIHSAMGNGMKFMACGGAPMNEDLAHFFNGIDDLTFIQGYGLTETAAPCVVNFEAMNRVGSVGRIAPGFSVRLTDEDDELEIKGPSVFLGYYNNPEQTKEVFDDGWFRTGDLAAIDDDGYIYITGRKKDLIITAGGKNVSPAPLEDVISTCPIVSHAIVVGDNKPFIGALITLEPEMLRQWLEGRGLDSEMTPLEAAENEAVRAFIQEYIDRANASVSRAESVRKFVVLPAEFTQEAGTLTPSMKIVRARIIDQYREVIDKVLYAPKPTGMSDAATAKIMMAAEQAALQLNKQMQPTVKAAREHLEPMYNKAVENVKRSLVDAQNSVLNAEKASEKNAEKNSRNEESEEHTEKN</sequence>
<dbReference type="Pfam" id="PF23562">
    <property type="entry name" value="AMP-binding_C_3"/>
    <property type="match status" value="1"/>
</dbReference>
<keyword evidence="4" id="KW-0443">Lipid metabolism</keyword>
<comment type="catalytic activity">
    <reaction evidence="5">
        <text>a long-chain fatty acid + ATP + CoA = a long-chain fatty acyl-CoA + AMP + diphosphate</text>
        <dbReference type="Rhea" id="RHEA:15421"/>
        <dbReference type="ChEBI" id="CHEBI:30616"/>
        <dbReference type="ChEBI" id="CHEBI:33019"/>
        <dbReference type="ChEBI" id="CHEBI:57287"/>
        <dbReference type="ChEBI" id="CHEBI:57560"/>
        <dbReference type="ChEBI" id="CHEBI:83139"/>
        <dbReference type="ChEBI" id="CHEBI:456215"/>
        <dbReference type="EC" id="6.2.1.3"/>
    </reaction>
    <physiologicalReaction direction="left-to-right" evidence="5">
        <dbReference type="Rhea" id="RHEA:15422"/>
    </physiologicalReaction>
</comment>
<evidence type="ECO:0000259" key="8">
    <source>
        <dbReference type="Pfam" id="PF00501"/>
    </source>
</evidence>
<comment type="similarity">
    <text evidence="1">Belongs to the ATP-dependent AMP-binding enzyme family.</text>
</comment>
<dbReference type="Proteomes" id="UP000291289">
    <property type="component" value="Unassembled WGS sequence"/>
</dbReference>
<evidence type="ECO:0000256" key="5">
    <source>
        <dbReference type="ARBA" id="ARBA00024484"/>
    </source>
</evidence>
<dbReference type="Gene3D" id="3.30.300.30">
    <property type="match status" value="1"/>
</dbReference>
<dbReference type="InterPro" id="IPR000873">
    <property type="entry name" value="AMP-dep_synth/lig_dom"/>
</dbReference>
<reference evidence="9 10" key="1">
    <citation type="submission" date="2018-12" db="EMBL/GenBank/DDBJ databases">
        <title>Alloscrdovia theropitheci sp. nov: a novel taxon from the feces of the bleeding-herat monkey (Theropithecus geleda).</title>
        <authorList>
            <person name="Modesto M."/>
        </authorList>
    </citation>
    <scope>NUCLEOTIDE SEQUENCE [LARGE SCALE GENOMIC DNA]</scope>
    <source>
        <strain evidence="9 10">GLDI4/2</strain>
    </source>
</reference>
<dbReference type="EMBL" id="RXLP01000004">
    <property type="protein sequence ID" value="TCD54808.1"/>
    <property type="molecule type" value="Genomic_DNA"/>
</dbReference>
<evidence type="ECO:0000256" key="3">
    <source>
        <dbReference type="ARBA" id="ARBA00022832"/>
    </source>
</evidence>
<organism evidence="9 10">
    <name type="scientific">Alloscardovia theropitheci</name>
    <dbReference type="NCBI Taxonomy" id="2496842"/>
    <lineage>
        <taxon>Bacteria</taxon>
        <taxon>Bacillati</taxon>
        <taxon>Actinomycetota</taxon>
        <taxon>Actinomycetes</taxon>
        <taxon>Bifidobacteriales</taxon>
        <taxon>Bifidobacteriaceae</taxon>
        <taxon>Alloscardovia</taxon>
    </lineage>
</organism>
<feature type="domain" description="AMP-dependent synthetase/ligase" evidence="8">
    <location>
        <begin position="25"/>
        <end position="431"/>
    </location>
</feature>
<dbReference type="GO" id="GO:0016020">
    <property type="term" value="C:membrane"/>
    <property type="evidence" value="ECO:0007669"/>
    <property type="project" value="TreeGrafter"/>
</dbReference>
<dbReference type="InterPro" id="IPR020845">
    <property type="entry name" value="AMP-binding_CS"/>
</dbReference>
<feature type="region of interest" description="Disordered" evidence="7">
    <location>
        <begin position="663"/>
        <end position="693"/>
    </location>
</feature>
<dbReference type="GO" id="GO:0004467">
    <property type="term" value="F:long-chain fatty acid-CoA ligase activity"/>
    <property type="evidence" value="ECO:0007669"/>
    <property type="project" value="UniProtKB-EC"/>
</dbReference>
<accession>A0A4R0QTF4</accession>
<dbReference type="PANTHER" id="PTHR43272">
    <property type="entry name" value="LONG-CHAIN-FATTY-ACID--COA LIGASE"/>
    <property type="match status" value="1"/>
</dbReference>
<evidence type="ECO:0000313" key="9">
    <source>
        <dbReference type="EMBL" id="TCD54808.1"/>
    </source>
</evidence>
<evidence type="ECO:0000313" key="10">
    <source>
        <dbReference type="Proteomes" id="UP000291289"/>
    </source>
</evidence>